<evidence type="ECO:0000313" key="2">
    <source>
        <dbReference type="Proteomes" id="UP000005959"/>
    </source>
</evidence>
<dbReference type="Gene3D" id="3.40.30.10">
    <property type="entry name" value="Glutaredoxin"/>
    <property type="match status" value="1"/>
</dbReference>
<dbReference type="InterPro" id="IPR036249">
    <property type="entry name" value="Thioredoxin-like_sf"/>
</dbReference>
<dbReference type="HOGENOM" id="CLU_000288_47_4_6"/>
<gene>
    <name evidence="1" type="ORF">HMPREF0454_03846</name>
</gene>
<evidence type="ECO:0000313" key="1">
    <source>
        <dbReference type="EMBL" id="EHM39507.1"/>
    </source>
</evidence>
<dbReference type="PATRIC" id="fig|1002364.3.peg.3466"/>
<dbReference type="Proteomes" id="UP000005959">
    <property type="component" value="Unassembled WGS sequence"/>
</dbReference>
<name>G9YB67_HAFAL</name>
<dbReference type="SUPFAM" id="SSF52833">
    <property type="entry name" value="Thioredoxin-like"/>
    <property type="match status" value="1"/>
</dbReference>
<sequence>MHAATPTAAFTEAQQEEIGQIAAMYLAQHPEYLTAAQETLRQNLVTAQSQKIASAVSENANLLLTDSSPSLGAKDSAVAMVVFSDYLSSDSQKLDAIIENFRKQHSDVRVIYKEFPITTGRWPVSGEAAMAAQQVWHESGAKTFNAVRKSLFAIPHGEVKLTEADIANVLQKAHIPELKPGKEILALRAEINANLKLGQDMGMTTAPVVIVMPQKSISGDQVSVFNRVPSNEQLVQAVKIADVKR</sequence>
<reference evidence="1 2" key="1">
    <citation type="submission" date="2011-08" db="EMBL/GenBank/DDBJ databases">
        <authorList>
            <person name="Weinstock G."/>
            <person name="Sodergren E."/>
            <person name="Clifton S."/>
            <person name="Fulton L."/>
            <person name="Fulton B."/>
            <person name="Courtney L."/>
            <person name="Fronick C."/>
            <person name="Harrison M."/>
            <person name="Strong C."/>
            <person name="Farmer C."/>
            <person name="Delahaunty K."/>
            <person name="Markovic C."/>
            <person name="Hall O."/>
            <person name="Minx P."/>
            <person name="Tomlinson C."/>
            <person name="Mitreva M."/>
            <person name="Hou S."/>
            <person name="Chen J."/>
            <person name="Wollam A."/>
            <person name="Pepin K.H."/>
            <person name="Johnson M."/>
            <person name="Bhonagiri V."/>
            <person name="Zhang X."/>
            <person name="Suruliraj S."/>
            <person name="Warren W."/>
            <person name="Chinwalla A."/>
            <person name="Mardis E.R."/>
            <person name="Wilson R.K."/>
        </authorList>
    </citation>
    <scope>NUCLEOTIDE SEQUENCE [LARGE SCALE GENOMIC DNA]</scope>
    <source>
        <strain evidence="1 2">ATCC 51873</strain>
    </source>
</reference>
<accession>G9YB67</accession>
<dbReference type="EMBL" id="AGCI01000092">
    <property type="protein sequence ID" value="EHM39507.1"/>
    <property type="molecule type" value="Genomic_DNA"/>
</dbReference>
<protein>
    <submittedName>
        <fullName evidence="1">DsbA-like protein</fullName>
    </submittedName>
</protein>
<organism evidence="1 2">
    <name type="scientific">Hafnia alvei ATCC 51873</name>
    <dbReference type="NCBI Taxonomy" id="1002364"/>
    <lineage>
        <taxon>Bacteria</taxon>
        <taxon>Pseudomonadati</taxon>
        <taxon>Pseudomonadota</taxon>
        <taxon>Gammaproteobacteria</taxon>
        <taxon>Enterobacterales</taxon>
        <taxon>Hafniaceae</taxon>
        <taxon>Hafnia</taxon>
    </lineage>
</organism>
<comment type="caution">
    <text evidence="1">The sequence shown here is derived from an EMBL/GenBank/DDBJ whole genome shotgun (WGS) entry which is preliminary data.</text>
</comment>
<proteinExistence type="predicted"/>
<dbReference type="AlphaFoldDB" id="G9YB67"/>